<accession>A0A2V4B724</accession>
<reference evidence="1 2" key="1">
    <citation type="submission" date="2016-07" db="EMBL/GenBank/DDBJ databases">
        <title>Draft genome sequence of Prauserella muralis DSM 45305, isolated from a mould-covered wall in an indoor environment.</title>
        <authorList>
            <person name="Ruckert C."/>
            <person name="Albersmeier A."/>
            <person name="Jiang C.-L."/>
            <person name="Jiang Y."/>
            <person name="Kalinowski J."/>
            <person name="Schneider O."/>
            <person name="Winkler A."/>
            <person name="Zotchev S.B."/>
        </authorList>
    </citation>
    <scope>NUCLEOTIDE SEQUENCE [LARGE SCALE GENOMIC DNA]</scope>
    <source>
        <strain evidence="1 2">DSM 45305</strain>
    </source>
</reference>
<protein>
    <submittedName>
        <fullName evidence="1">Uncharacterized protein</fullName>
    </submittedName>
</protein>
<dbReference type="AlphaFoldDB" id="A0A2V4B724"/>
<comment type="caution">
    <text evidence="1">The sequence shown here is derived from an EMBL/GenBank/DDBJ whole genome shotgun (WGS) entry which is preliminary data.</text>
</comment>
<dbReference type="Gene3D" id="3.40.1000.10">
    <property type="entry name" value="Mog1/PsbP, alpha/beta/alpha sandwich"/>
    <property type="match status" value="1"/>
</dbReference>
<evidence type="ECO:0000313" key="1">
    <source>
        <dbReference type="EMBL" id="PXY30946.1"/>
    </source>
</evidence>
<dbReference type="OrthoDB" id="3686643at2"/>
<dbReference type="RefSeq" id="WP_112278968.1">
    <property type="nucleotide sequence ID" value="NZ_MASW01000001.1"/>
</dbReference>
<organism evidence="1 2">
    <name type="scientific">Prauserella muralis</name>
    <dbReference type="NCBI Taxonomy" id="588067"/>
    <lineage>
        <taxon>Bacteria</taxon>
        <taxon>Bacillati</taxon>
        <taxon>Actinomycetota</taxon>
        <taxon>Actinomycetes</taxon>
        <taxon>Pseudonocardiales</taxon>
        <taxon>Pseudonocardiaceae</taxon>
        <taxon>Prauserella</taxon>
    </lineage>
</organism>
<dbReference type="Proteomes" id="UP000249915">
    <property type="component" value="Unassembled WGS sequence"/>
</dbReference>
<gene>
    <name evidence="1" type="ORF">BAY60_00475</name>
</gene>
<evidence type="ECO:0000313" key="2">
    <source>
        <dbReference type="Proteomes" id="UP000249915"/>
    </source>
</evidence>
<dbReference type="EMBL" id="MASW01000001">
    <property type="protein sequence ID" value="PXY30946.1"/>
    <property type="molecule type" value="Genomic_DNA"/>
</dbReference>
<proteinExistence type="predicted"/>
<name>A0A2V4B724_9PSEU</name>
<sequence>MATQLPVPIEFELPEGWTPAPPDEVNAPGSAFVALHPASIDGFTANITIAGQLYTDGTSLDAIADESLRRLDGTADVVTLRQRDIVGSKDAPGRTQVVDITTTIDNRRLQLVQCQVYLELRDESDPRRRAVIELALTCRDSQLDAVLGDYQKFVGTVRPQAGSST</sequence>
<keyword evidence="2" id="KW-1185">Reference proteome</keyword>